<dbReference type="Pfam" id="PF20040">
    <property type="entry name" value="DUF6442"/>
    <property type="match status" value="1"/>
</dbReference>
<proteinExistence type="predicted"/>
<keyword evidence="1" id="KW-1133">Transmembrane helix</keyword>
<dbReference type="AlphaFoldDB" id="A0A0B4S0X9"/>
<sequence>MNKEEILKKSKKDNCIADELEIDVDCRENENGYLFLKSILIILFIISSILPKNNSNSFVRPYLFSFLLFAGVTS</sequence>
<gene>
    <name evidence="2" type="ORF">NW74_03450</name>
</gene>
<dbReference type="KEGG" id="pmic:NW74_03450"/>
<name>A0A0B4S0X9_9FIRM</name>
<organism evidence="2 3">
    <name type="scientific">Parvimonas micra</name>
    <dbReference type="NCBI Taxonomy" id="33033"/>
    <lineage>
        <taxon>Bacteria</taxon>
        <taxon>Bacillati</taxon>
        <taxon>Bacillota</taxon>
        <taxon>Tissierellia</taxon>
        <taxon>Tissierellales</taxon>
        <taxon>Peptoniphilaceae</taxon>
        <taxon>Parvimonas</taxon>
    </lineage>
</organism>
<feature type="transmembrane region" description="Helical" evidence="1">
    <location>
        <begin position="32"/>
        <end position="50"/>
    </location>
</feature>
<dbReference type="RefSeq" id="WP_041953832.1">
    <property type="nucleotide sequence ID" value="NZ_CP009761.1"/>
</dbReference>
<dbReference type="EMBL" id="CP009761">
    <property type="protein sequence ID" value="AIZ36458.1"/>
    <property type="molecule type" value="Genomic_DNA"/>
</dbReference>
<reference evidence="2 3" key="1">
    <citation type="submission" date="2014-10" db="EMBL/GenBank/DDBJ databases">
        <title>Complete genome sequence of Parvimonas micra KCOM 1535 (= ChDC B708).</title>
        <authorList>
            <person name="Kook J.-K."/>
            <person name="Park S.-N."/>
            <person name="Lim Y.K."/>
            <person name="Roh H."/>
        </authorList>
    </citation>
    <scope>NUCLEOTIDE SEQUENCE [LARGE SCALE GENOMIC DNA]</scope>
    <source>
        <strain evidence="3">KCOM 1535 / ChDC B708</strain>
    </source>
</reference>
<accession>A0A0B4S0X9</accession>
<dbReference type="Proteomes" id="UP000031386">
    <property type="component" value="Chromosome"/>
</dbReference>
<evidence type="ECO:0000313" key="2">
    <source>
        <dbReference type="EMBL" id="AIZ36458.1"/>
    </source>
</evidence>
<keyword evidence="3" id="KW-1185">Reference proteome</keyword>
<protein>
    <submittedName>
        <fullName evidence="2">Uncharacterized protein</fullName>
    </submittedName>
</protein>
<evidence type="ECO:0000256" key="1">
    <source>
        <dbReference type="SAM" id="Phobius"/>
    </source>
</evidence>
<evidence type="ECO:0000313" key="3">
    <source>
        <dbReference type="Proteomes" id="UP000031386"/>
    </source>
</evidence>
<dbReference type="STRING" id="33033.NW74_03450"/>
<keyword evidence="1" id="KW-0812">Transmembrane</keyword>
<keyword evidence="1" id="KW-0472">Membrane</keyword>
<dbReference type="InterPro" id="IPR045620">
    <property type="entry name" value="DUF6442"/>
</dbReference>